<dbReference type="SUPFAM" id="SSF64288">
    <property type="entry name" value="Chorismate lyase-like"/>
    <property type="match status" value="1"/>
</dbReference>
<dbReference type="EMBL" id="SMFQ01000004">
    <property type="protein sequence ID" value="TCJ84701.1"/>
    <property type="molecule type" value="Genomic_DNA"/>
</dbReference>
<dbReference type="InterPro" id="IPR028978">
    <property type="entry name" value="Chorismate_lyase_/UTRA_dom_sf"/>
</dbReference>
<name>A0A4R1F2V2_9GAMM</name>
<keyword evidence="2" id="KW-1185">Reference proteome</keyword>
<protein>
    <submittedName>
        <fullName evidence="1">Chorismate lyase</fullName>
    </submittedName>
</protein>
<keyword evidence="1" id="KW-0456">Lyase</keyword>
<dbReference type="Pfam" id="PF01947">
    <property type="entry name" value="Rv2949c-like"/>
    <property type="match status" value="1"/>
</dbReference>
<evidence type="ECO:0000313" key="1">
    <source>
        <dbReference type="EMBL" id="TCJ84701.1"/>
    </source>
</evidence>
<accession>A0A4R1F2V2</accession>
<dbReference type="Gene3D" id="3.40.1410.10">
    <property type="entry name" value="Chorismate lyase-like"/>
    <property type="match status" value="1"/>
</dbReference>
<dbReference type="RefSeq" id="WP_131906440.1">
    <property type="nucleotide sequence ID" value="NZ_BAAAFU010000006.1"/>
</dbReference>
<reference evidence="1 2" key="1">
    <citation type="submission" date="2019-03" db="EMBL/GenBank/DDBJ databases">
        <title>Genomic Encyclopedia of Type Strains, Phase IV (KMG-IV): sequencing the most valuable type-strain genomes for metagenomic binning, comparative biology and taxonomic classification.</title>
        <authorList>
            <person name="Goeker M."/>
        </authorList>
    </citation>
    <scope>NUCLEOTIDE SEQUENCE [LARGE SCALE GENOMIC DNA]</scope>
    <source>
        <strain evidence="1 2">DSM 24830</strain>
    </source>
</reference>
<gene>
    <name evidence="1" type="ORF">EV695_2661</name>
</gene>
<dbReference type="AlphaFoldDB" id="A0A4R1F2V2"/>
<sequence length="192" mass="21460">MTKNSYFKSCGYTADSIIKSDIGPDLDLNKMSPFLRTMLVTDGTVTKSLEAWFWEPISITPLNNTLKILSHKVDGLEVNAGDKVLQREVYLKGDHSGQIFAAARSTVSLQHLPEHIGKRLEEGEIGIGELLREQGVETYRDIFDVNYIKSASAEDALTNQLQGEIIARSYRIRVNGHPAIIVTEFFPISIYS</sequence>
<dbReference type="InterPro" id="IPR002800">
    <property type="entry name" value="Rv2949c-like"/>
</dbReference>
<organism evidence="1 2">
    <name type="scientific">Cocleimonas flava</name>
    <dbReference type="NCBI Taxonomy" id="634765"/>
    <lineage>
        <taxon>Bacteria</taxon>
        <taxon>Pseudomonadati</taxon>
        <taxon>Pseudomonadota</taxon>
        <taxon>Gammaproteobacteria</taxon>
        <taxon>Thiotrichales</taxon>
        <taxon>Thiotrichaceae</taxon>
        <taxon>Cocleimonas</taxon>
    </lineage>
</organism>
<dbReference type="OrthoDB" id="6297849at2"/>
<evidence type="ECO:0000313" key="2">
    <source>
        <dbReference type="Proteomes" id="UP000294887"/>
    </source>
</evidence>
<comment type="caution">
    <text evidence="1">The sequence shown here is derived from an EMBL/GenBank/DDBJ whole genome shotgun (WGS) entry which is preliminary data.</text>
</comment>
<dbReference type="GO" id="GO:0016829">
    <property type="term" value="F:lyase activity"/>
    <property type="evidence" value="ECO:0007669"/>
    <property type="project" value="UniProtKB-KW"/>
</dbReference>
<dbReference type="Proteomes" id="UP000294887">
    <property type="component" value="Unassembled WGS sequence"/>
</dbReference>
<proteinExistence type="predicted"/>